<dbReference type="AlphaFoldDB" id="A0A839AAX3"/>
<dbReference type="Pfam" id="PF00392">
    <property type="entry name" value="GntR"/>
    <property type="match status" value="1"/>
</dbReference>
<dbReference type="InterPro" id="IPR000524">
    <property type="entry name" value="Tscrpt_reg_HTH_GntR"/>
</dbReference>
<feature type="domain" description="HTH gntR-type" evidence="4">
    <location>
        <begin position="17"/>
        <end position="85"/>
    </location>
</feature>
<reference evidence="5 6" key="1">
    <citation type="submission" date="2020-07" db="EMBL/GenBank/DDBJ databases">
        <title>Stappia sp., F7233, whole genome shotgun sequencing project.</title>
        <authorList>
            <person name="Jiang S."/>
            <person name="Liu Z.W."/>
            <person name="Du Z.J."/>
        </authorList>
    </citation>
    <scope>NUCLEOTIDE SEQUENCE [LARGE SCALE GENOMIC DNA]</scope>
    <source>
        <strain evidence="5 6">F7233</strain>
    </source>
</reference>
<keyword evidence="1" id="KW-0805">Transcription regulation</keyword>
<dbReference type="PRINTS" id="PR00035">
    <property type="entry name" value="HTHGNTR"/>
</dbReference>
<dbReference type="SMART" id="SM00345">
    <property type="entry name" value="HTH_GNTR"/>
    <property type="match status" value="1"/>
</dbReference>
<dbReference type="InterPro" id="IPR036388">
    <property type="entry name" value="WH-like_DNA-bd_sf"/>
</dbReference>
<dbReference type="Proteomes" id="UP000541109">
    <property type="component" value="Unassembled WGS sequence"/>
</dbReference>
<dbReference type="InterPro" id="IPR050679">
    <property type="entry name" value="Bact_HTH_transcr_reg"/>
</dbReference>
<dbReference type="InterPro" id="IPR036390">
    <property type="entry name" value="WH_DNA-bd_sf"/>
</dbReference>
<dbReference type="GO" id="GO:0045892">
    <property type="term" value="P:negative regulation of DNA-templated transcription"/>
    <property type="evidence" value="ECO:0007669"/>
    <property type="project" value="TreeGrafter"/>
</dbReference>
<evidence type="ECO:0000313" key="5">
    <source>
        <dbReference type="EMBL" id="MBA5776275.1"/>
    </source>
</evidence>
<dbReference type="GO" id="GO:0003677">
    <property type="term" value="F:DNA binding"/>
    <property type="evidence" value="ECO:0007669"/>
    <property type="project" value="UniProtKB-KW"/>
</dbReference>
<dbReference type="EMBL" id="JACFXV010000039">
    <property type="protein sequence ID" value="MBA5776275.1"/>
    <property type="molecule type" value="Genomic_DNA"/>
</dbReference>
<evidence type="ECO:0000259" key="4">
    <source>
        <dbReference type="PROSITE" id="PS50949"/>
    </source>
</evidence>
<dbReference type="PROSITE" id="PS50949">
    <property type="entry name" value="HTH_GNTR"/>
    <property type="match status" value="1"/>
</dbReference>
<evidence type="ECO:0000256" key="3">
    <source>
        <dbReference type="ARBA" id="ARBA00023163"/>
    </source>
</evidence>
<dbReference type="CDD" id="cd07377">
    <property type="entry name" value="WHTH_GntR"/>
    <property type="match status" value="1"/>
</dbReference>
<dbReference type="Gene3D" id="1.10.10.10">
    <property type="entry name" value="Winged helix-like DNA-binding domain superfamily/Winged helix DNA-binding domain"/>
    <property type="match status" value="1"/>
</dbReference>
<protein>
    <submittedName>
        <fullName evidence="5">GntR family transcriptional regulator</fullName>
    </submittedName>
</protein>
<keyword evidence="6" id="KW-1185">Reference proteome</keyword>
<dbReference type="Pfam" id="PF07702">
    <property type="entry name" value="UTRA"/>
    <property type="match status" value="1"/>
</dbReference>
<comment type="caution">
    <text evidence="5">The sequence shown here is derived from an EMBL/GenBank/DDBJ whole genome shotgun (WGS) entry which is preliminary data.</text>
</comment>
<dbReference type="InterPro" id="IPR011663">
    <property type="entry name" value="UTRA"/>
</dbReference>
<gene>
    <name evidence="5" type="ORF">H2509_03955</name>
</gene>
<organism evidence="5 6">
    <name type="scientific">Stappia albiluteola</name>
    <dbReference type="NCBI Taxonomy" id="2758565"/>
    <lineage>
        <taxon>Bacteria</taxon>
        <taxon>Pseudomonadati</taxon>
        <taxon>Pseudomonadota</taxon>
        <taxon>Alphaproteobacteria</taxon>
        <taxon>Hyphomicrobiales</taxon>
        <taxon>Stappiaceae</taxon>
        <taxon>Stappia</taxon>
    </lineage>
</organism>
<accession>A0A839AAX3</accession>
<evidence type="ECO:0000313" key="6">
    <source>
        <dbReference type="Proteomes" id="UP000541109"/>
    </source>
</evidence>
<dbReference type="RefSeq" id="WP_182162540.1">
    <property type="nucleotide sequence ID" value="NZ_JACFXV010000039.1"/>
</dbReference>
<dbReference type="Gene3D" id="3.40.1410.10">
    <property type="entry name" value="Chorismate lyase-like"/>
    <property type="match status" value="1"/>
</dbReference>
<evidence type="ECO:0000256" key="1">
    <source>
        <dbReference type="ARBA" id="ARBA00023015"/>
    </source>
</evidence>
<dbReference type="InterPro" id="IPR028978">
    <property type="entry name" value="Chorismate_lyase_/UTRA_dom_sf"/>
</dbReference>
<keyword evidence="2" id="KW-0238">DNA-binding</keyword>
<sequence length="248" mass="27862">MADTTSAGTAERAFGFRPLYQQVRESLVRRLIDGSWQPGQLIPSEMELAREIGVSQGTIRKALNAMTAENLLVRRQGHGTYVAAPEESRILFQFFRLVPDSGERVFPTSRILSSSRERATRDEASMLKLAPNSSVWRIERLRSLEGDVMIAESLSLPARRFPGFEKLEEIPNNVYRLYSERWGVTIGKATEKLKATSADTADAAHLGCKPATPILKVTRIAFDLEGNPVELRISRCLTERSHYLSELR</sequence>
<evidence type="ECO:0000256" key="2">
    <source>
        <dbReference type="ARBA" id="ARBA00023125"/>
    </source>
</evidence>
<dbReference type="PANTHER" id="PTHR44846:SF1">
    <property type="entry name" value="MANNOSYL-D-GLYCERATE TRANSPORT_METABOLISM SYSTEM REPRESSOR MNGR-RELATED"/>
    <property type="match status" value="1"/>
</dbReference>
<dbReference type="SMART" id="SM00866">
    <property type="entry name" value="UTRA"/>
    <property type="match status" value="1"/>
</dbReference>
<keyword evidence="3" id="KW-0804">Transcription</keyword>
<proteinExistence type="predicted"/>
<dbReference type="SUPFAM" id="SSF46785">
    <property type="entry name" value="Winged helix' DNA-binding domain"/>
    <property type="match status" value="1"/>
</dbReference>
<name>A0A839AAX3_9HYPH</name>
<dbReference type="GO" id="GO:0003700">
    <property type="term" value="F:DNA-binding transcription factor activity"/>
    <property type="evidence" value="ECO:0007669"/>
    <property type="project" value="InterPro"/>
</dbReference>
<dbReference type="SUPFAM" id="SSF64288">
    <property type="entry name" value="Chorismate lyase-like"/>
    <property type="match status" value="1"/>
</dbReference>
<dbReference type="PANTHER" id="PTHR44846">
    <property type="entry name" value="MANNOSYL-D-GLYCERATE TRANSPORT/METABOLISM SYSTEM REPRESSOR MNGR-RELATED"/>
    <property type="match status" value="1"/>
</dbReference>